<feature type="signal peptide" evidence="1">
    <location>
        <begin position="1"/>
        <end position="19"/>
    </location>
</feature>
<sequence>TITLFVFFLFPFLPFVVRRKKEERIYPENEESVGIVTVLVSGAYAGGGWRGCSSSKLRNFGFFTRKLNI</sequence>
<feature type="chain" id="PRO_5005487638" evidence="1">
    <location>
        <begin position="20"/>
        <end position="69"/>
    </location>
</feature>
<proteinExistence type="predicted"/>
<dbReference type="AlphaFoldDB" id="A0A0K2TBU6"/>
<protein>
    <submittedName>
        <fullName evidence="2">Uncharacterized protein</fullName>
    </submittedName>
</protein>
<keyword evidence="1" id="KW-0732">Signal</keyword>
<reference evidence="2" key="1">
    <citation type="submission" date="2014-05" db="EMBL/GenBank/DDBJ databases">
        <authorList>
            <person name="Chronopoulou M."/>
        </authorList>
    </citation>
    <scope>NUCLEOTIDE SEQUENCE</scope>
    <source>
        <tissue evidence="2">Whole organism</tissue>
    </source>
</reference>
<dbReference type="EMBL" id="HACA01005954">
    <property type="protein sequence ID" value="CDW23315.1"/>
    <property type="molecule type" value="Transcribed_RNA"/>
</dbReference>
<evidence type="ECO:0000256" key="1">
    <source>
        <dbReference type="SAM" id="SignalP"/>
    </source>
</evidence>
<organism evidence="2">
    <name type="scientific">Lepeophtheirus salmonis</name>
    <name type="common">Salmon louse</name>
    <name type="synonym">Caligus salmonis</name>
    <dbReference type="NCBI Taxonomy" id="72036"/>
    <lineage>
        <taxon>Eukaryota</taxon>
        <taxon>Metazoa</taxon>
        <taxon>Ecdysozoa</taxon>
        <taxon>Arthropoda</taxon>
        <taxon>Crustacea</taxon>
        <taxon>Multicrustacea</taxon>
        <taxon>Hexanauplia</taxon>
        <taxon>Copepoda</taxon>
        <taxon>Siphonostomatoida</taxon>
        <taxon>Caligidae</taxon>
        <taxon>Lepeophtheirus</taxon>
    </lineage>
</organism>
<evidence type="ECO:0000313" key="2">
    <source>
        <dbReference type="EMBL" id="CDW23315.1"/>
    </source>
</evidence>
<feature type="non-terminal residue" evidence="2">
    <location>
        <position position="1"/>
    </location>
</feature>
<accession>A0A0K2TBU6</accession>
<name>A0A0K2TBU6_LEPSM</name>